<protein>
    <submittedName>
        <fullName evidence="1">Uncharacterized protein</fullName>
    </submittedName>
</protein>
<proteinExistence type="predicted"/>
<sequence length="74" mass="8318">MQHHDLLDKIGSFKKANNLYEDRILEGRPSLEKSQIDFSEMEDCLVSSGSVLLGTKLLSFSLNSVIRGDVIEFC</sequence>
<gene>
    <name evidence="1" type="ORF">Prudu_021600</name>
</gene>
<name>A0A4Y1RZD4_PRUDU</name>
<accession>A0A4Y1RZD4</accession>
<evidence type="ECO:0000313" key="1">
    <source>
        <dbReference type="EMBL" id="BBH09176.1"/>
    </source>
</evidence>
<organism evidence="1">
    <name type="scientific">Prunus dulcis</name>
    <name type="common">Almond</name>
    <name type="synonym">Amygdalus dulcis</name>
    <dbReference type="NCBI Taxonomy" id="3755"/>
    <lineage>
        <taxon>Eukaryota</taxon>
        <taxon>Viridiplantae</taxon>
        <taxon>Streptophyta</taxon>
        <taxon>Embryophyta</taxon>
        <taxon>Tracheophyta</taxon>
        <taxon>Spermatophyta</taxon>
        <taxon>Magnoliopsida</taxon>
        <taxon>eudicotyledons</taxon>
        <taxon>Gunneridae</taxon>
        <taxon>Pentapetalae</taxon>
        <taxon>rosids</taxon>
        <taxon>fabids</taxon>
        <taxon>Rosales</taxon>
        <taxon>Rosaceae</taxon>
        <taxon>Amygdaloideae</taxon>
        <taxon>Amygdaleae</taxon>
        <taxon>Prunus</taxon>
    </lineage>
</organism>
<dbReference type="EMBL" id="AP019304">
    <property type="protein sequence ID" value="BBH09176.1"/>
    <property type="molecule type" value="Genomic_DNA"/>
</dbReference>
<dbReference type="AlphaFoldDB" id="A0A4Y1RZD4"/>
<reference evidence="1" key="1">
    <citation type="journal article" date="2019" name="Science">
        <title>Mutation of a bHLH transcription factor allowed almond domestication.</title>
        <authorList>
            <person name="Sanchez-Perez R."/>
            <person name="Pavan S."/>
            <person name="Mazzeo R."/>
            <person name="Moldovan C."/>
            <person name="Aiese Cigliano R."/>
            <person name="Del Cueto J."/>
            <person name="Ricciardi F."/>
            <person name="Lotti C."/>
            <person name="Ricciardi L."/>
            <person name="Dicenta F."/>
            <person name="Lopez-Marques R.L."/>
            <person name="Lindberg Moller B."/>
        </authorList>
    </citation>
    <scope>NUCLEOTIDE SEQUENCE</scope>
</reference>